<protein>
    <submittedName>
        <fullName evidence="1">Tannase and feruloyl esterase</fullName>
    </submittedName>
</protein>
<reference evidence="1 2" key="1">
    <citation type="journal article" date="2022" name="New Phytol.">
        <title>Ecological generalism drives hyperdiversity of secondary metabolite gene clusters in xylarialean endophytes.</title>
        <authorList>
            <person name="Franco M.E.E."/>
            <person name="Wisecaver J.H."/>
            <person name="Arnold A.E."/>
            <person name="Ju Y.M."/>
            <person name="Slot J.C."/>
            <person name="Ahrendt S."/>
            <person name="Moore L.P."/>
            <person name="Eastman K.E."/>
            <person name="Scott K."/>
            <person name="Konkel Z."/>
            <person name="Mondo S.J."/>
            <person name="Kuo A."/>
            <person name="Hayes R.D."/>
            <person name="Haridas S."/>
            <person name="Andreopoulos B."/>
            <person name="Riley R."/>
            <person name="LaButti K."/>
            <person name="Pangilinan J."/>
            <person name="Lipzen A."/>
            <person name="Amirebrahimi M."/>
            <person name="Yan J."/>
            <person name="Adam C."/>
            <person name="Keymanesh K."/>
            <person name="Ng V."/>
            <person name="Louie K."/>
            <person name="Northen T."/>
            <person name="Drula E."/>
            <person name="Henrissat B."/>
            <person name="Hsieh H.M."/>
            <person name="Youens-Clark K."/>
            <person name="Lutzoni F."/>
            <person name="Miadlikowska J."/>
            <person name="Eastwood D.C."/>
            <person name="Hamelin R.C."/>
            <person name="Grigoriev I.V."/>
            <person name="U'Ren J.M."/>
        </authorList>
    </citation>
    <scope>NUCLEOTIDE SEQUENCE [LARGE SCALE GENOMIC DNA]</scope>
    <source>
        <strain evidence="1 2">CBS 119005</strain>
    </source>
</reference>
<proteinExistence type="predicted"/>
<name>A0ACB9YWE7_9PEZI</name>
<gene>
    <name evidence="1" type="ORF">F4820DRAFT_368881</name>
</gene>
<dbReference type="Proteomes" id="UP001497700">
    <property type="component" value="Unassembled WGS sequence"/>
</dbReference>
<evidence type="ECO:0000313" key="2">
    <source>
        <dbReference type="Proteomes" id="UP001497700"/>
    </source>
</evidence>
<organism evidence="1 2">
    <name type="scientific">Hypoxylon rubiginosum</name>
    <dbReference type="NCBI Taxonomy" id="110542"/>
    <lineage>
        <taxon>Eukaryota</taxon>
        <taxon>Fungi</taxon>
        <taxon>Dikarya</taxon>
        <taxon>Ascomycota</taxon>
        <taxon>Pezizomycotina</taxon>
        <taxon>Sordariomycetes</taxon>
        <taxon>Xylariomycetidae</taxon>
        <taxon>Xylariales</taxon>
        <taxon>Hypoxylaceae</taxon>
        <taxon>Hypoxylon</taxon>
    </lineage>
</organism>
<accession>A0ACB9YWE7</accession>
<sequence length="570" mass="61421">MALSSFFETCTPSTFSLSLFGAEIISIQASVITNYTADVDGGDRFTAPSISLQNASFCNVTVTYTHPGYEDGINTEAWLPVDNWNGRFLAHGGGGHRAGRFPLSTQGMAGAIHDGFATITTDAGLDFSQEVMVPWALLSPGNVNLHKLQNLASTSLNDLAAIGKSLIKSFYGRPPSYSYWNGCSQGGRQGLMLAQRYPTAFDGIAAAAPAIYWTETLFNIFWPEQVMRMLGEYPHMCELDAITAAAISKCDGLDGVTDGIVAEVDECRANFNPFDLVGTVIPCAQTHTNIPISRAAAAVANASWGGIVSPTGEQLWYGLSIDADLTCNGRSAGQLCVASTNCADGNCVPVRNPLGSQWIQHFVSKDSNFNLDNLTHEQFASLFRASQQQYTSIIGTSDPDLSEFKKAGGKMLTYHGVADGIIPLKHMEVYYRKVSEVVDGVQDFYRFFPVPGLGHCMGGYQQPTSLFAQLQAWVENGTAPESSPVSFSGPDGVVQNRIICPWPRKARFNSSCGDAAKAECWACLAPSNHGEPSLDEVREVKKGFKKGAKKGKASYSNLHPSSPGIQHQEL</sequence>
<evidence type="ECO:0000313" key="1">
    <source>
        <dbReference type="EMBL" id="KAI4863567.1"/>
    </source>
</evidence>
<dbReference type="EMBL" id="MU393501">
    <property type="protein sequence ID" value="KAI4863567.1"/>
    <property type="molecule type" value="Genomic_DNA"/>
</dbReference>
<comment type="caution">
    <text evidence="1">The sequence shown here is derived from an EMBL/GenBank/DDBJ whole genome shotgun (WGS) entry which is preliminary data.</text>
</comment>
<keyword evidence="2" id="KW-1185">Reference proteome</keyword>